<keyword evidence="5" id="KW-0472">Membrane</keyword>
<dbReference type="SUPFAM" id="SSF50978">
    <property type="entry name" value="WD40 repeat-like"/>
    <property type="match status" value="1"/>
</dbReference>
<feature type="repeat" description="WD" evidence="4">
    <location>
        <begin position="275"/>
        <end position="307"/>
    </location>
</feature>
<dbReference type="InterPro" id="IPR051983">
    <property type="entry name" value="WSB_SOCS-box_domain"/>
</dbReference>
<dbReference type="PROSITE" id="PS50082">
    <property type="entry name" value="WD_REPEATS_2"/>
    <property type="match status" value="4"/>
</dbReference>
<keyword evidence="1 4" id="KW-0853">WD repeat</keyword>
<evidence type="ECO:0000313" key="6">
    <source>
        <dbReference type="EMBL" id="KRY38974.1"/>
    </source>
</evidence>
<keyword evidence="2" id="KW-0677">Repeat</keyword>
<dbReference type="SMART" id="SM00320">
    <property type="entry name" value="WD40"/>
    <property type="match status" value="6"/>
</dbReference>
<dbReference type="EMBL" id="JYDH01000021">
    <property type="protein sequence ID" value="KRY38974.1"/>
    <property type="molecule type" value="Genomic_DNA"/>
</dbReference>
<dbReference type="GO" id="GO:0000209">
    <property type="term" value="P:protein polyubiquitination"/>
    <property type="evidence" value="ECO:0007669"/>
    <property type="project" value="TreeGrafter"/>
</dbReference>
<dbReference type="STRING" id="6334.A0A0V1BQD2"/>
<name>A0A0V1BQD2_TRISP</name>
<evidence type="ECO:0000256" key="3">
    <source>
        <dbReference type="ARBA" id="ARBA00022786"/>
    </source>
</evidence>
<dbReference type="eggNOG" id="KOG0266">
    <property type="taxonomic scope" value="Eukaryota"/>
</dbReference>
<accession>A0A0V1BQD2</accession>
<dbReference type="InterPro" id="IPR001680">
    <property type="entry name" value="WD40_rpt"/>
</dbReference>
<gene>
    <name evidence="6" type="primary">wsb1</name>
    <name evidence="6" type="ORF">T01_1384</name>
</gene>
<dbReference type="AlphaFoldDB" id="A0A0V1BQD2"/>
<feature type="repeat" description="WD" evidence="4">
    <location>
        <begin position="184"/>
        <end position="229"/>
    </location>
</feature>
<dbReference type="InterPro" id="IPR019775">
    <property type="entry name" value="WD40_repeat_CS"/>
</dbReference>
<dbReference type="Pfam" id="PF00400">
    <property type="entry name" value="WD40"/>
    <property type="match status" value="4"/>
</dbReference>
<feature type="repeat" description="WD" evidence="4">
    <location>
        <begin position="233"/>
        <end position="265"/>
    </location>
</feature>
<dbReference type="PANTHER" id="PTHR15622">
    <property type="entry name" value="WD40 REPEAT PROTEIN"/>
    <property type="match status" value="1"/>
</dbReference>
<sequence>MNLQGDSPLNSSSSANREELIQILTTVLSQRASVSENQFHSEQDFLHELLEISSPQGQFAFDTDSRTLIAFAPNDSAVAWASQGCFITVVLNHSTDNTSQNCTRALFSKENLSRRRIIIVESNAMVFSIAFGYASLSSFIFLFGSARNEMRKNDRGSVLLLAAGMDDGSIRIYCPKTGSFLMQLLDHRSIVCDIKFSPSTASMRSTLLSCSRDSTLKLWDMDDQGNMFRTLEGHGNREIVTCCSWSFDGKYAASGGTDTMLIIWETARWTPFHYLRSHRNAITCCEFAADNTLIASCSMDTSLILWNYHFGYPLAYFWHRIPAPQTVFQFSLNRHHVRDLSFSTDCQHMATVCDDGNVRIWSINHVTCPKYIKTVQDCSSVAYSNDGSIFIIGDKKGSVQIYSARLSVLKLAFLARKIVLQNYTENDLMKENIPDILKNYLHFSEVGIGHYAINSSASRAASLIQQLRGSTQPGVARCLLPIPMPSARLHAMPPLPNTSSQLGWPLKSFFTTLNGVPAVLDSYTGIVESCMGLAEFAGNSRFQHTHNFN</sequence>
<dbReference type="PROSITE" id="PS00678">
    <property type="entry name" value="WD_REPEATS_1"/>
    <property type="match status" value="1"/>
</dbReference>
<dbReference type="PROSITE" id="PS50294">
    <property type="entry name" value="WD_REPEATS_REGION"/>
    <property type="match status" value="2"/>
</dbReference>
<dbReference type="InterPro" id="IPR015943">
    <property type="entry name" value="WD40/YVTN_repeat-like_dom_sf"/>
</dbReference>
<evidence type="ECO:0000256" key="1">
    <source>
        <dbReference type="ARBA" id="ARBA00022574"/>
    </source>
</evidence>
<evidence type="ECO:0000256" key="2">
    <source>
        <dbReference type="ARBA" id="ARBA00022737"/>
    </source>
</evidence>
<dbReference type="InParanoid" id="A0A0V1BQD2"/>
<organism evidence="6 7">
    <name type="scientific">Trichinella spiralis</name>
    <name type="common">Trichina worm</name>
    <dbReference type="NCBI Taxonomy" id="6334"/>
    <lineage>
        <taxon>Eukaryota</taxon>
        <taxon>Metazoa</taxon>
        <taxon>Ecdysozoa</taxon>
        <taxon>Nematoda</taxon>
        <taxon>Enoplea</taxon>
        <taxon>Dorylaimia</taxon>
        <taxon>Trichinellida</taxon>
        <taxon>Trichinellidae</taxon>
        <taxon>Trichinella</taxon>
    </lineage>
</organism>
<keyword evidence="3" id="KW-0833">Ubl conjugation pathway</keyword>
<keyword evidence="5" id="KW-1133">Transmembrane helix</keyword>
<proteinExistence type="predicted"/>
<protein>
    <submittedName>
        <fullName evidence="6">WD repeat and SOCS box-containing protein 1</fullName>
    </submittedName>
</protein>
<evidence type="ECO:0000256" key="5">
    <source>
        <dbReference type="SAM" id="Phobius"/>
    </source>
</evidence>
<feature type="transmembrane region" description="Helical" evidence="5">
    <location>
        <begin position="124"/>
        <end position="144"/>
    </location>
</feature>
<comment type="caution">
    <text evidence="6">The sequence shown here is derived from an EMBL/GenBank/DDBJ whole genome shotgun (WGS) entry which is preliminary data.</text>
</comment>
<dbReference type="Proteomes" id="UP000054776">
    <property type="component" value="Unassembled WGS sequence"/>
</dbReference>
<keyword evidence="5" id="KW-0812">Transmembrane</keyword>
<keyword evidence="7" id="KW-1185">Reference proteome</keyword>
<dbReference type="OrthoDB" id="538223at2759"/>
<evidence type="ECO:0000256" key="4">
    <source>
        <dbReference type="PROSITE-ProRule" id="PRU00221"/>
    </source>
</evidence>
<reference evidence="6 7" key="1">
    <citation type="submission" date="2015-01" db="EMBL/GenBank/DDBJ databases">
        <title>Evolution of Trichinella species and genotypes.</title>
        <authorList>
            <person name="Korhonen P.K."/>
            <person name="Edoardo P."/>
            <person name="Giuseppe L.R."/>
            <person name="Gasser R.B."/>
        </authorList>
    </citation>
    <scope>NUCLEOTIDE SEQUENCE [LARGE SCALE GENOMIC DNA]</scope>
    <source>
        <strain evidence="6">ISS3</strain>
    </source>
</reference>
<feature type="repeat" description="WD" evidence="4">
    <location>
        <begin position="330"/>
        <end position="364"/>
    </location>
</feature>
<dbReference type="PANTHER" id="PTHR15622:SF2">
    <property type="entry name" value="U4_U6 SMALL NUCLEAR RIBONUCLEOPROTEIN PRP4"/>
    <property type="match status" value="1"/>
</dbReference>
<dbReference type="Gene3D" id="2.130.10.10">
    <property type="entry name" value="YVTN repeat-like/Quinoprotein amine dehydrogenase"/>
    <property type="match status" value="2"/>
</dbReference>
<dbReference type="InterPro" id="IPR036322">
    <property type="entry name" value="WD40_repeat_dom_sf"/>
</dbReference>
<evidence type="ECO:0000313" key="7">
    <source>
        <dbReference type="Proteomes" id="UP000054776"/>
    </source>
</evidence>